<feature type="compositionally biased region" description="Low complexity" evidence="1">
    <location>
        <begin position="250"/>
        <end position="262"/>
    </location>
</feature>
<feature type="compositionally biased region" description="Pro residues" evidence="1">
    <location>
        <begin position="284"/>
        <end position="295"/>
    </location>
</feature>
<dbReference type="SUPFAM" id="SSF57850">
    <property type="entry name" value="RING/U-box"/>
    <property type="match status" value="1"/>
</dbReference>
<dbReference type="Proteomes" id="UP000663841">
    <property type="component" value="Unassembled WGS sequence"/>
</dbReference>
<evidence type="ECO:0000313" key="2">
    <source>
        <dbReference type="EMBL" id="CAE6397190.1"/>
    </source>
</evidence>
<evidence type="ECO:0000313" key="3">
    <source>
        <dbReference type="Proteomes" id="UP000663841"/>
    </source>
</evidence>
<dbReference type="CDD" id="cd20336">
    <property type="entry name" value="Rcat_RBR"/>
    <property type="match status" value="1"/>
</dbReference>
<dbReference type="Pfam" id="PF22191">
    <property type="entry name" value="IBR_1"/>
    <property type="match status" value="1"/>
</dbReference>
<feature type="region of interest" description="Disordered" evidence="1">
    <location>
        <begin position="237"/>
        <end position="297"/>
    </location>
</feature>
<sequence length="379" mass="42240">MQIEKVDGCDHMTCHRPVGCGYEFCWICLADYGPIRREGKHKHSTDCQHFAGRPQERGNPDALPRARELQRHRMRCRWGTPVIVAPTIDIEDEPPARRADTLIPPDSMGSPPPPPLSPVRIPPLISLLDMYASPLPDDLLPSHPSFPRRLYGGTLPESTSSSLEPRVVVPSAGTSGSRRHCITGTIRSRRLTTLRRPPSPTTGDNLSSRLPTLVPHSGSLERVHASLRDFQELISESAPDAPDRTRMAHSSLEPSQVSSPSQRTGISCSSSTYQTQPQRSELYQPPPLPRFPRFPHPTSLAQPAPQVRHIQPLAFCLYPSRRATLQESIIIHQATQTREGPLRDSIPGRRLLSEQGEERHLSSIPDFESEILLDFIGCR</sequence>
<comment type="caution">
    <text evidence="2">The sequence shown here is derived from an EMBL/GenBank/DDBJ whole genome shotgun (WGS) entry which is preliminary data.</text>
</comment>
<feature type="region of interest" description="Disordered" evidence="1">
    <location>
        <begin position="93"/>
        <end position="115"/>
    </location>
</feature>
<reference evidence="2" key="1">
    <citation type="submission" date="2021-01" db="EMBL/GenBank/DDBJ databases">
        <authorList>
            <person name="Kaushik A."/>
        </authorList>
    </citation>
    <scope>NUCLEOTIDE SEQUENCE</scope>
    <source>
        <strain evidence="2">AG3-T5</strain>
    </source>
</reference>
<organism evidence="2 3">
    <name type="scientific">Rhizoctonia solani</name>
    <dbReference type="NCBI Taxonomy" id="456999"/>
    <lineage>
        <taxon>Eukaryota</taxon>
        <taxon>Fungi</taxon>
        <taxon>Dikarya</taxon>
        <taxon>Basidiomycota</taxon>
        <taxon>Agaricomycotina</taxon>
        <taxon>Agaricomycetes</taxon>
        <taxon>Cantharellales</taxon>
        <taxon>Ceratobasidiaceae</taxon>
        <taxon>Rhizoctonia</taxon>
    </lineage>
</organism>
<name>A0A8H3A2M6_9AGAM</name>
<feature type="compositionally biased region" description="Polar residues" evidence="1">
    <location>
        <begin position="263"/>
        <end position="281"/>
    </location>
</feature>
<dbReference type="AlphaFoldDB" id="A0A8H3A2M6"/>
<feature type="region of interest" description="Disordered" evidence="1">
    <location>
        <begin position="151"/>
        <end position="213"/>
    </location>
</feature>
<protein>
    <recommendedName>
        <fullName evidence="4">RING-type domain-containing protein</fullName>
    </recommendedName>
</protein>
<feature type="compositionally biased region" description="Basic residues" evidence="1">
    <location>
        <begin position="177"/>
        <end position="193"/>
    </location>
</feature>
<evidence type="ECO:0000256" key="1">
    <source>
        <dbReference type="SAM" id="MobiDB-lite"/>
    </source>
</evidence>
<dbReference type="Gene3D" id="1.20.120.1750">
    <property type="match status" value="1"/>
</dbReference>
<gene>
    <name evidence="2" type="ORF">RDB_LOCUS3538</name>
</gene>
<dbReference type="EMBL" id="CAJMWW010000011">
    <property type="protein sequence ID" value="CAE6397190.1"/>
    <property type="molecule type" value="Genomic_DNA"/>
</dbReference>
<accession>A0A8H3A2M6</accession>
<evidence type="ECO:0008006" key="4">
    <source>
        <dbReference type="Google" id="ProtNLM"/>
    </source>
</evidence>
<proteinExistence type="predicted"/>